<protein>
    <submittedName>
        <fullName evidence="2">Uncharacterized protein</fullName>
    </submittedName>
</protein>
<reference evidence="2" key="1">
    <citation type="journal article" date="2020" name="Phytopathology">
        <title>Genome Sequence Resources of Colletotrichum truncatum, C. plurivorum, C. musicola, and C. sojae: Four Species Pathogenic to Soybean (Glycine max).</title>
        <authorList>
            <person name="Rogerio F."/>
            <person name="Boufleur T.R."/>
            <person name="Ciampi-Guillardi M."/>
            <person name="Sukno S.A."/>
            <person name="Thon M.R."/>
            <person name="Massola Junior N.S."/>
            <person name="Baroncelli R."/>
        </authorList>
    </citation>
    <scope>NUCLEOTIDE SEQUENCE</scope>
    <source>
        <strain evidence="2">LFN00145</strain>
    </source>
</reference>
<feature type="compositionally biased region" description="Acidic residues" evidence="1">
    <location>
        <begin position="81"/>
        <end position="113"/>
    </location>
</feature>
<organism evidence="2 3">
    <name type="scientific">Colletotrichum plurivorum</name>
    <dbReference type="NCBI Taxonomy" id="2175906"/>
    <lineage>
        <taxon>Eukaryota</taxon>
        <taxon>Fungi</taxon>
        <taxon>Dikarya</taxon>
        <taxon>Ascomycota</taxon>
        <taxon>Pezizomycotina</taxon>
        <taxon>Sordariomycetes</taxon>
        <taxon>Hypocreomycetidae</taxon>
        <taxon>Glomerellales</taxon>
        <taxon>Glomerellaceae</taxon>
        <taxon>Colletotrichum</taxon>
        <taxon>Colletotrichum orchidearum species complex</taxon>
    </lineage>
</organism>
<feature type="region of interest" description="Disordered" evidence="1">
    <location>
        <begin position="74"/>
        <end position="123"/>
    </location>
</feature>
<evidence type="ECO:0000256" key="1">
    <source>
        <dbReference type="SAM" id="MobiDB-lite"/>
    </source>
</evidence>
<keyword evidence="3" id="KW-1185">Reference proteome</keyword>
<accession>A0A8H6NAK5</accession>
<dbReference type="AlphaFoldDB" id="A0A8H6NAK5"/>
<evidence type="ECO:0000313" key="2">
    <source>
        <dbReference type="EMBL" id="KAF6825723.1"/>
    </source>
</evidence>
<comment type="caution">
    <text evidence="2">The sequence shown here is derived from an EMBL/GenBank/DDBJ whole genome shotgun (WGS) entry which is preliminary data.</text>
</comment>
<name>A0A8H6NAK5_9PEZI</name>
<evidence type="ECO:0000313" key="3">
    <source>
        <dbReference type="Proteomes" id="UP000654918"/>
    </source>
</evidence>
<gene>
    <name evidence="2" type="ORF">CPLU01_10078</name>
</gene>
<feature type="compositionally biased region" description="Low complexity" evidence="1">
    <location>
        <begin position="20"/>
        <end position="35"/>
    </location>
</feature>
<dbReference type="EMBL" id="WIGO01000167">
    <property type="protein sequence ID" value="KAF6825723.1"/>
    <property type="molecule type" value="Genomic_DNA"/>
</dbReference>
<sequence length="123" mass="14149">MKKGRECRYHARVSYLHQGATSPPTTPISQSTQASLLSEETQESIISEGYDGYWDKDTKRMRLQSAFLSAIEEADFNTSDELLETEEDQKTEEEDVEMENASNDEDERDDTEEQRDSPMDVDE</sequence>
<feature type="compositionally biased region" description="Basic and acidic residues" evidence="1">
    <location>
        <begin position="114"/>
        <end position="123"/>
    </location>
</feature>
<dbReference type="Proteomes" id="UP000654918">
    <property type="component" value="Unassembled WGS sequence"/>
</dbReference>
<feature type="region of interest" description="Disordered" evidence="1">
    <location>
        <begin position="16"/>
        <end position="43"/>
    </location>
</feature>
<proteinExistence type="predicted"/>